<evidence type="ECO:0000313" key="2">
    <source>
        <dbReference type="EMBL" id="CAK7265564.1"/>
    </source>
</evidence>
<feature type="domain" description="Thioesterase TesA-like" evidence="1">
    <location>
        <begin position="30"/>
        <end position="242"/>
    </location>
</feature>
<dbReference type="Pfam" id="PF00975">
    <property type="entry name" value="Thioesterase"/>
    <property type="match status" value="1"/>
</dbReference>
<evidence type="ECO:0000313" key="3">
    <source>
        <dbReference type="Proteomes" id="UP001642501"/>
    </source>
</evidence>
<dbReference type="EMBL" id="CAWUOM010000018">
    <property type="protein sequence ID" value="CAK7265564.1"/>
    <property type="molecule type" value="Genomic_DNA"/>
</dbReference>
<protein>
    <recommendedName>
        <fullName evidence="1">Thioesterase TesA-like domain-containing protein</fullName>
    </recommendedName>
</protein>
<evidence type="ECO:0000259" key="1">
    <source>
        <dbReference type="SMART" id="SM00824"/>
    </source>
</evidence>
<proteinExistence type="predicted"/>
<sequence length="262" mass="28947">MFDSDPHIIQAGPRQPARHNGIPLILIHDGGGTTFSYHLIGDLGRKVLGIANPRFRSGIPWAGGLREMATAYAALVASAVPSGPVILGGWSLGGLLALETAHVLSQTCPSIRVAGLVLIDSVYPLRPEAGWSDIEKRLTERHIEWPATTAAATKLCVERCFREAYRMIREWRPPISQLPLATLIRCREAVSIPGDGLLFVDIYRDEHRLGWDNYRKDLFCQVLEIPGHHYNVFALEHVDTVTVMIKAACATIEKNNQVSVFP</sequence>
<dbReference type="Gene3D" id="3.40.50.1820">
    <property type="entry name" value="alpha/beta hydrolase"/>
    <property type="match status" value="1"/>
</dbReference>
<dbReference type="InterPro" id="IPR029058">
    <property type="entry name" value="AB_hydrolase_fold"/>
</dbReference>
<organism evidence="2 3">
    <name type="scientific">Sporothrix epigloea</name>
    <dbReference type="NCBI Taxonomy" id="1892477"/>
    <lineage>
        <taxon>Eukaryota</taxon>
        <taxon>Fungi</taxon>
        <taxon>Dikarya</taxon>
        <taxon>Ascomycota</taxon>
        <taxon>Pezizomycotina</taxon>
        <taxon>Sordariomycetes</taxon>
        <taxon>Sordariomycetidae</taxon>
        <taxon>Ophiostomatales</taxon>
        <taxon>Ophiostomataceae</taxon>
        <taxon>Sporothrix</taxon>
    </lineage>
</organism>
<accession>A0ABP0DBH2</accession>
<gene>
    <name evidence="2" type="ORF">SEPCBS57363_001644</name>
</gene>
<dbReference type="SMART" id="SM00824">
    <property type="entry name" value="PKS_TE"/>
    <property type="match status" value="1"/>
</dbReference>
<name>A0ABP0DBH2_9PEZI</name>
<reference evidence="2 3" key="1">
    <citation type="submission" date="2024-01" db="EMBL/GenBank/DDBJ databases">
        <authorList>
            <person name="Allen C."/>
            <person name="Tagirdzhanova G."/>
        </authorList>
    </citation>
    <scope>NUCLEOTIDE SEQUENCE [LARGE SCALE GENOMIC DNA]</scope>
    <source>
        <strain evidence="2 3">CBS 573.63</strain>
    </source>
</reference>
<dbReference type="Proteomes" id="UP001642501">
    <property type="component" value="Unassembled WGS sequence"/>
</dbReference>
<comment type="caution">
    <text evidence="2">The sequence shown here is derived from an EMBL/GenBank/DDBJ whole genome shotgun (WGS) entry which is preliminary data.</text>
</comment>
<dbReference type="InterPro" id="IPR020802">
    <property type="entry name" value="TesA-like"/>
</dbReference>
<dbReference type="InterPro" id="IPR001031">
    <property type="entry name" value="Thioesterase"/>
</dbReference>
<keyword evidence="3" id="KW-1185">Reference proteome</keyword>
<dbReference type="SUPFAM" id="SSF53474">
    <property type="entry name" value="alpha/beta-Hydrolases"/>
    <property type="match status" value="1"/>
</dbReference>